<gene>
    <name evidence="1" type="ORF">H6F81_08410</name>
</gene>
<organism evidence="1 2">
    <name type="scientific">Anabaena cylindrica FACHB-318</name>
    <dbReference type="NCBI Taxonomy" id="2692880"/>
    <lineage>
        <taxon>Bacteria</taxon>
        <taxon>Bacillati</taxon>
        <taxon>Cyanobacteriota</taxon>
        <taxon>Cyanophyceae</taxon>
        <taxon>Nostocales</taxon>
        <taxon>Nostocaceae</taxon>
        <taxon>Anabaena</taxon>
    </lineage>
</organism>
<evidence type="ECO:0000313" key="2">
    <source>
        <dbReference type="Proteomes" id="UP000638897"/>
    </source>
</evidence>
<dbReference type="RefSeq" id="WP_158629509.1">
    <property type="nucleotide sequence ID" value="NZ_JACJQC010000005.1"/>
</dbReference>
<keyword evidence="2" id="KW-1185">Reference proteome</keyword>
<sequence length="58" mass="6947">MSDRPIAALSNKAKIHTWLTWQEEPGRQLHQAITYKILNPQHPKAQTFVKWFKTLYER</sequence>
<dbReference type="Proteomes" id="UP000638897">
    <property type="component" value="Unassembled WGS sequence"/>
</dbReference>
<protein>
    <submittedName>
        <fullName evidence="1">Uncharacterized protein</fullName>
    </submittedName>
</protein>
<proteinExistence type="predicted"/>
<evidence type="ECO:0000313" key="1">
    <source>
        <dbReference type="EMBL" id="MBD2171263.1"/>
    </source>
</evidence>
<dbReference type="Pfam" id="PF11536">
    <property type="entry name" value="DUF3226"/>
    <property type="match status" value="1"/>
</dbReference>
<dbReference type="EMBL" id="JACJQC010000005">
    <property type="protein sequence ID" value="MBD2171263.1"/>
    <property type="molecule type" value="Genomic_DNA"/>
</dbReference>
<comment type="caution">
    <text evidence="1">The sequence shown here is derived from an EMBL/GenBank/DDBJ whole genome shotgun (WGS) entry which is preliminary data.</text>
</comment>
<accession>A0ABR7ZG20</accession>
<name>A0ABR7ZG20_ANACY</name>
<dbReference type="InterPro" id="IPR024508">
    <property type="entry name" value="DUF3226"/>
</dbReference>
<reference evidence="1 2" key="1">
    <citation type="journal article" date="2020" name="ISME J.">
        <title>Comparative genomics reveals insights into cyanobacterial evolution and habitat adaptation.</title>
        <authorList>
            <person name="Chen M.Y."/>
            <person name="Teng W.K."/>
            <person name="Zhao L."/>
            <person name="Hu C.X."/>
            <person name="Zhou Y.K."/>
            <person name="Han B.P."/>
            <person name="Song L.R."/>
            <person name="Shu W.S."/>
        </authorList>
    </citation>
    <scope>NUCLEOTIDE SEQUENCE [LARGE SCALE GENOMIC DNA]</scope>
    <source>
        <strain evidence="1 2">FACHB-318</strain>
    </source>
</reference>